<feature type="transmembrane region" description="Helical" evidence="1">
    <location>
        <begin position="6"/>
        <end position="22"/>
    </location>
</feature>
<feature type="transmembrane region" description="Helical" evidence="1">
    <location>
        <begin position="29"/>
        <end position="53"/>
    </location>
</feature>
<dbReference type="Pfam" id="PF04892">
    <property type="entry name" value="VanZ"/>
    <property type="match status" value="1"/>
</dbReference>
<keyword evidence="1" id="KW-1133">Transmembrane helix</keyword>
<reference evidence="4" key="1">
    <citation type="journal article" date="2019" name="Int. J. Syst. Evol. Microbiol.">
        <title>The Global Catalogue of Microorganisms (GCM) 10K type strain sequencing project: providing services to taxonomists for standard genome sequencing and annotation.</title>
        <authorList>
            <consortium name="The Broad Institute Genomics Platform"/>
            <consortium name="The Broad Institute Genome Sequencing Center for Infectious Disease"/>
            <person name="Wu L."/>
            <person name="Ma J."/>
        </authorList>
    </citation>
    <scope>NUCLEOTIDE SEQUENCE [LARGE SCALE GENOMIC DNA]</scope>
    <source>
        <strain evidence="4">CCM 8905</strain>
    </source>
</reference>
<evidence type="ECO:0000256" key="1">
    <source>
        <dbReference type="SAM" id="Phobius"/>
    </source>
</evidence>
<keyword evidence="1" id="KW-0472">Membrane</keyword>
<dbReference type="Proteomes" id="UP001596254">
    <property type="component" value="Unassembled WGS sequence"/>
</dbReference>
<dbReference type="InterPro" id="IPR053150">
    <property type="entry name" value="Teicoplanin_resist-assoc"/>
</dbReference>
<evidence type="ECO:0000313" key="4">
    <source>
        <dbReference type="Proteomes" id="UP001596254"/>
    </source>
</evidence>
<feature type="transmembrane region" description="Helical" evidence="1">
    <location>
        <begin position="73"/>
        <end position="92"/>
    </location>
</feature>
<organism evidence="3 4">
    <name type="scientific">Levilactobacillus tongjiangensis</name>
    <dbReference type="NCBI Taxonomy" id="2486023"/>
    <lineage>
        <taxon>Bacteria</taxon>
        <taxon>Bacillati</taxon>
        <taxon>Bacillota</taxon>
        <taxon>Bacilli</taxon>
        <taxon>Lactobacillales</taxon>
        <taxon>Lactobacillaceae</taxon>
        <taxon>Levilactobacillus</taxon>
    </lineage>
</organism>
<sequence length="171" mass="18662">MRWEPLLLIILMAGLSGLFILATGKKVHWLALLILAYFTGLAGIVFTPLSFSGTGVYIMPAGIGRVNLTNLDLFNLGFAENILMTIPIGLMIKWLFPKLSFLATAGFGVFVGGSIETIQYILSHHWLINRSSDINDVLANALGIIVGGIVMAIYYKVSVSRRQGRHTRALA</sequence>
<dbReference type="PANTHER" id="PTHR36834:SF2">
    <property type="entry name" value="MEMBRANE PROTEIN"/>
    <property type="match status" value="1"/>
</dbReference>
<keyword evidence="1" id="KW-0812">Transmembrane</keyword>
<dbReference type="PANTHER" id="PTHR36834">
    <property type="entry name" value="MEMBRANE PROTEIN-RELATED"/>
    <property type="match status" value="1"/>
</dbReference>
<proteinExistence type="predicted"/>
<name>A0ABW1SUQ0_9LACO</name>
<comment type="caution">
    <text evidence="3">The sequence shown here is derived from an EMBL/GenBank/DDBJ whole genome shotgun (WGS) entry which is preliminary data.</text>
</comment>
<evidence type="ECO:0000313" key="3">
    <source>
        <dbReference type="EMBL" id="MFC6208099.1"/>
    </source>
</evidence>
<accession>A0ABW1SUQ0</accession>
<feature type="transmembrane region" description="Helical" evidence="1">
    <location>
        <begin position="99"/>
        <end position="122"/>
    </location>
</feature>
<keyword evidence="4" id="KW-1185">Reference proteome</keyword>
<feature type="domain" description="VanZ-like" evidence="2">
    <location>
        <begin position="35"/>
        <end position="153"/>
    </location>
</feature>
<protein>
    <submittedName>
        <fullName evidence="3">VanZ family protein</fullName>
    </submittedName>
</protein>
<dbReference type="InterPro" id="IPR006976">
    <property type="entry name" value="VanZ-like"/>
</dbReference>
<dbReference type="EMBL" id="JBHSSK010000029">
    <property type="protein sequence ID" value="MFC6208099.1"/>
    <property type="molecule type" value="Genomic_DNA"/>
</dbReference>
<feature type="transmembrane region" description="Helical" evidence="1">
    <location>
        <begin position="137"/>
        <end position="155"/>
    </location>
</feature>
<dbReference type="RefSeq" id="WP_125692653.1">
    <property type="nucleotide sequence ID" value="NZ_JBHSSK010000029.1"/>
</dbReference>
<gene>
    <name evidence="3" type="ORF">ACFP1G_11560</name>
</gene>
<evidence type="ECO:0000259" key="2">
    <source>
        <dbReference type="Pfam" id="PF04892"/>
    </source>
</evidence>